<evidence type="ECO:0000313" key="2">
    <source>
        <dbReference type="Proteomes" id="UP000001508"/>
    </source>
</evidence>
<protein>
    <submittedName>
        <fullName evidence="1">5-formyltetrahydrofolate cyclo-ligase</fullName>
    </submittedName>
</protein>
<dbReference type="PANTHER" id="PTHR13017:SF0">
    <property type="entry name" value="METHENYLTETRAHYDROFOLATE SYNTHASE DOMAIN-CONTAINING PROTEIN"/>
    <property type="match status" value="1"/>
</dbReference>
<proteinExistence type="predicted"/>
<dbReference type="Gene3D" id="3.40.50.10420">
    <property type="entry name" value="NagB/RpiA/CoA transferase-like"/>
    <property type="match status" value="1"/>
</dbReference>
<sequence>MPPNPDSSLTTPGAAKKALRSRYQALPAVLSGRLAQHLRSFEPYRRAQCVFVSPSPLLKQLRINLLLDGKALLMPAPSLHDGFYLLSPYTINFGRLAQAVSPKGMLQHGRKLATARLADLQVSLLVAEALAVDRRGTMLGDGKGFFDLAAAILAATGALAANVTVVAAAGDVAQNLPIEPWDVQADQRLDETGLTPCRPADKPGRWSIHWEQLPPVRIRRITPLWQIREQADR</sequence>
<dbReference type="Pfam" id="PF01812">
    <property type="entry name" value="5-FTHF_cyc-lig"/>
    <property type="match status" value="1"/>
</dbReference>
<dbReference type="SUPFAM" id="SSF100950">
    <property type="entry name" value="NagB/RpiA/CoA transferase-like"/>
    <property type="match status" value="1"/>
</dbReference>
<dbReference type="RefSeq" id="WP_013163895.1">
    <property type="nucleotide sequence ID" value="NC_014216.1"/>
</dbReference>
<dbReference type="GO" id="GO:0005737">
    <property type="term" value="C:cytoplasm"/>
    <property type="evidence" value="ECO:0007669"/>
    <property type="project" value="TreeGrafter"/>
</dbReference>
<dbReference type="InterPro" id="IPR002698">
    <property type="entry name" value="FTHF_cligase"/>
</dbReference>
<dbReference type="STRING" id="589865.DaAHT2_1677"/>
<evidence type="ECO:0000313" key="1">
    <source>
        <dbReference type="EMBL" id="ADH86369.1"/>
    </source>
</evidence>
<dbReference type="Proteomes" id="UP000001508">
    <property type="component" value="Chromosome"/>
</dbReference>
<dbReference type="HOGENOM" id="CLU_1188409_0_0_7"/>
<gene>
    <name evidence="1" type="ordered locus">DaAHT2_1677</name>
</gene>
<dbReference type="InterPro" id="IPR037171">
    <property type="entry name" value="NagB/RpiA_transferase-like"/>
</dbReference>
<name>D6Z494_DESAT</name>
<dbReference type="AlphaFoldDB" id="D6Z494"/>
<dbReference type="InterPro" id="IPR024185">
    <property type="entry name" value="FTHF_cligase-like_sf"/>
</dbReference>
<reference evidence="2" key="1">
    <citation type="submission" date="2010-02" db="EMBL/GenBank/DDBJ databases">
        <title>Complete sequence of Desulfurivibrio alkaliphilus AHT2.</title>
        <authorList>
            <consortium name="US DOE Joint Genome Institute"/>
            <person name="Pitluck S."/>
            <person name="Chertkov O."/>
            <person name="Detter J.C."/>
            <person name="Han C."/>
            <person name="Tapia R."/>
            <person name="Larimer F."/>
            <person name="Land M."/>
            <person name="Hauser L."/>
            <person name="Kyrpides N."/>
            <person name="Mikhailova N."/>
            <person name="Sorokin D.Y."/>
            <person name="Muyzer G."/>
            <person name="Woyke T."/>
        </authorList>
    </citation>
    <scope>NUCLEOTIDE SEQUENCE [LARGE SCALE GENOMIC DNA]</scope>
    <source>
        <strain evidence="2">DSM 19089 / UNIQEM U267 / AHT2</strain>
    </source>
</reference>
<dbReference type="eggNOG" id="COG0212">
    <property type="taxonomic scope" value="Bacteria"/>
</dbReference>
<keyword evidence="1" id="KW-0436">Ligase</keyword>
<dbReference type="InParanoid" id="D6Z494"/>
<organism evidence="1 2">
    <name type="scientific">Desulfurivibrio alkaliphilus (strain DSM 19089 / UNIQEM U267 / AHT2)</name>
    <dbReference type="NCBI Taxonomy" id="589865"/>
    <lineage>
        <taxon>Bacteria</taxon>
        <taxon>Pseudomonadati</taxon>
        <taxon>Thermodesulfobacteriota</taxon>
        <taxon>Desulfobulbia</taxon>
        <taxon>Desulfobulbales</taxon>
        <taxon>Desulfobulbaceae</taxon>
        <taxon>Desulfurivibrio</taxon>
    </lineage>
</organism>
<dbReference type="PANTHER" id="PTHR13017">
    <property type="entry name" value="5-FORMYLTETRAHYDROFOLATE CYCLO-LIGASE-RELATED"/>
    <property type="match status" value="1"/>
</dbReference>
<dbReference type="GO" id="GO:0016874">
    <property type="term" value="F:ligase activity"/>
    <property type="evidence" value="ECO:0007669"/>
    <property type="project" value="UniProtKB-KW"/>
</dbReference>
<accession>D6Z494</accession>
<dbReference type="KEGG" id="dak:DaAHT2_1677"/>
<dbReference type="EMBL" id="CP001940">
    <property type="protein sequence ID" value="ADH86369.1"/>
    <property type="molecule type" value="Genomic_DNA"/>
</dbReference>
<keyword evidence="2" id="KW-1185">Reference proteome</keyword>
<dbReference type="OrthoDB" id="5502226at2"/>